<reference evidence="12" key="1">
    <citation type="submission" date="2017-11" db="EMBL/GenBank/DDBJ databases">
        <title>Draft genome sequence of the sordariomycete Lecythophora hoffmannii CBS 245.38.</title>
        <authorList>
            <person name="Leonhardt S."/>
            <person name="Buettner E."/>
            <person name="Gebauer A.M."/>
            <person name="Hofrichter M."/>
            <person name="Kellner H."/>
        </authorList>
    </citation>
    <scope>NUCLEOTIDE SEQUENCE</scope>
    <source>
        <strain evidence="12">CBS 245.38</strain>
    </source>
</reference>
<dbReference type="EMBL" id="MG550052">
    <property type="protein sequence ID" value="AUS45838.1"/>
    <property type="molecule type" value="Genomic_DNA"/>
</dbReference>
<dbReference type="CDD" id="cd13898">
    <property type="entry name" value="CuRO_3_Abr2_like"/>
    <property type="match status" value="1"/>
</dbReference>
<sequence>MSPMLWMLWQAALVACTRHFDLTLTWEKAAPDGIQRDMFKINGQFPGPTLELNEGDDVVVKVNNLSPHNTTMHYHGIEMLGTPWSDGVPGLTQNHIQPGCKFTYRWKATQHGSFYYHAHTQSQVNDGLYGALVIHPAGDKASSYELIANGSRSLSAIKKAEKHRIPLLLSDWRHVTSMDEWASSQKTGMETPCFDSILVNGKGKVQCSSKDEQSKLISDEQKAILGLIPGAELTDKSCLPPEVIAAFAPSPPDFGAIPKDFFYGCNATRGSTEIISLTQENPEDETWVMFDLIGAFASATAQVSIDELIMYVIAADGNDIEPRAVHSLLITNGERYTVLIHLQKPKKYNLRVSSVAASQILWGTAIVDFKMQGQPQSSDPSVPYINEVGSNTTSGVIFFDVDNTKPYPPQPIPETVDATYKMTMLIGSEAIYWALNQTFLPSTTEDQTPLLFAPEPNRQDNHTITIPSNNSWVDYIMLVPGSGPTHPIHVHGRHFYVLGRGVGNFTWDTVEEASKAMPGALNLVDPPLRDTFATLGAPDSWLVIRRRSDNPGVWLMHCHIQSHLQGGMSVIIQDGVDGLPEVPGEYSSPRC</sequence>
<organism evidence="12">
    <name type="scientific">Coniochaeta hoffmannii</name>
    <dbReference type="NCBI Taxonomy" id="91930"/>
    <lineage>
        <taxon>Eukaryota</taxon>
        <taxon>Fungi</taxon>
        <taxon>Dikarya</taxon>
        <taxon>Ascomycota</taxon>
        <taxon>Pezizomycotina</taxon>
        <taxon>Sordariomycetes</taxon>
        <taxon>Sordariomycetidae</taxon>
        <taxon>Coniochaetales</taxon>
        <taxon>Coniochaetaceae</taxon>
        <taxon>Coniochaeta</taxon>
    </lineage>
</organism>
<dbReference type="GO" id="GO:0016491">
    <property type="term" value="F:oxidoreductase activity"/>
    <property type="evidence" value="ECO:0007669"/>
    <property type="project" value="UniProtKB-KW"/>
</dbReference>
<dbReference type="Pfam" id="PF00394">
    <property type="entry name" value="Cu-oxidase"/>
    <property type="match status" value="1"/>
</dbReference>
<evidence type="ECO:0000313" key="12">
    <source>
        <dbReference type="EMBL" id="AUS45838.1"/>
    </source>
</evidence>
<evidence type="ECO:0000256" key="2">
    <source>
        <dbReference type="ARBA" id="ARBA00022723"/>
    </source>
</evidence>
<feature type="domain" description="Plastocyanin-like" evidence="9">
    <location>
        <begin position="165"/>
        <end position="353"/>
    </location>
</feature>
<dbReference type="Pfam" id="PF07731">
    <property type="entry name" value="Cu-oxidase_2"/>
    <property type="match status" value="1"/>
</dbReference>
<keyword evidence="7" id="KW-0325">Glycoprotein</keyword>
<dbReference type="PANTHER" id="PTHR11709:SF488">
    <property type="entry name" value="LACCASE-RELATED"/>
    <property type="match status" value="1"/>
</dbReference>
<dbReference type="SMR" id="A0A2I7VT61"/>
<keyword evidence="4" id="KW-0677">Repeat</keyword>
<accession>A0A2I7VT61</accession>
<dbReference type="CDD" id="cd13850">
    <property type="entry name" value="CuRO_1_Abr2_like"/>
    <property type="match status" value="1"/>
</dbReference>
<dbReference type="InterPro" id="IPR008972">
    <property type="entry name" value="Cupredoxin"/>
</dbReference>
<feature type="signal peptide" evidence="8">
    <location>
        <begin position="1"/>
        <end position="19"/>
    </location>
</feature>
<dbReference type="AlphaFoldDB" id="A0A2I7VT61"/>
<dbReference type="PROSITE" id="PS00080">
    <property type="entry name" value="MULTICOPPER_OXIDASE2"/>
    <property type="match status" value="1"/>
</dbReference>
<dbReference type="SUPFAM" id="SSF49503">
    <property type="entry name" value="Cupredoxins"/>
    <property type="match status" value="3"/>
</dbReference>
<dbReference type="GO" id="GO:0005507">
    <property type="term" value="F:copper ion binding"/>
    <property type="evidence" value="ECO:0007669"/>
    <property type="project" value="InterPro"/>
</dbReference>
<evidence type="ECO:0000256" key="3">
    <source>
        <dbReference type="ARBA" id="ARBA00022729"/>
    </source>
</evidence>
<keyword evidence="2" id="KW-0479">Metal-binding</keyword>
<evidence type="ECO:0000259" key="11">
    <source>
        <dbReference type="Pfam" id="PF07732"/>
    </source>
</evidence>
<dbReference type="InterPro" id="IPR011706">
    <property type="entry name" value="Cu-oxidase_C"/>
</dbReference>
<evidence type="ECO:0000256" key="7">
    <source>
        <dbReference type="ARBA" id="ARBA00023180"/>
    </source>
</evidence>
<dbReference type="FunFam" id="2.60.40.420:FF:000036">
    <property type="entry name" value="L-ascorbate oxidase"/>
    <property type="match status" value="1"/>
</dbReference>
<keyword evidence="5" id="KW-0560">Oxidoreductase</keyword>
<evidence type="ECO:0000256" key="4">
    <source>
        <dbReference type="ARBA" id="ARBA00022737"/>
    </source>
</evidence>
<dbReference type="PANTHER" id="PTHR11709">
    <property type="entry name" value="MULTI-COPPER OXIDASE"/>
    <property type="match status" value="1"/>
</dbReference>
<dbReference type="InterPro" id="IPR045087">
    <property type="entry name" value="Cu-oxidase_fam"/>
</dbReference>
<keyword evidence="6" id="KW-0186">Copper</keyword>
<dbReference type="Pfam" id="PF07732">
    <property type="entry name" value="Cu-oxidase_3"/>
    <property type="match status" value="1"/>
</dbReference>
<evidence type="ECO:0000256" key="5">
    <source>
        <dbReference type="ARBA" id="ARBA00023002"/>
    </source>
</evidence>
<dbReference type="InterPro" id="IPR033138">
    <property type="entry name" value="Cu_oxidase_CS"/>
</dbReference>
<evidence type="ECO:0000259" key="9">
    <source>
        <dbReference type="Pfam" id="PF00394"/>
    </source>
</evidence>
<keyword evidence="3 8" id="KW-0732">Signal</keyword>
<dbReference type="Gene3D" id="2.60.40.420">
    <property type="entry name" value="Cupredoxins - blue copper proteins"/>
    <property type="match status" value="3"/>
</dbReference>
<feature type="domain" description="Plastocyanin-like" evidence="10">
    <location>
        <begin position="453"/>
        <end position="572"/>
    </location>
</feature>
<evidence type="ECO:0000256" key="6">
    <source>
        <dbReference type="ARBA" id="ARBA00023008"/>
    </source>
</evidence>
<evidence type="ECO:0000256" key="8">
    <source>
        <dbReference type="SAM" id="SignalP"/>
    </source>
</evidence>
<name>A0A2I7VT61_9PEZI</name>
<feature type="chain" id="PRO_5014475776" evidence="8">
    <location>
        <begin position="20"/>
        <end position="591"/>
    </location>
</feature>
<evidence type="ECO:0000256" key="1">
    <source>
        <dbReference type="ARBA" id="ARBA00010609"/>
    </source>
</evidence>
<feature type="domain" description="Plastocyanin-like" evidence="11">
    <location>
        <begin position="24"/>
        <end position="137"/>
    </location>
</feature>
<proteinExistence type="inferred from homology"/>
<dbReference type="InterPro" id="IPR001117">
    <property type="entry name" value="Cu-oxidase_2nd"/>
</dbReference>
<protein>
    <submittedName>
        <fullName evidence="12">Multicopper oxidase</fullName>
    </submittedName>
</protein>
<dbReference type="InterPro" id="IPR002355">
    <property type="entry name" value="Cu_oxidase_Cu_BS"/>
</dbReference>
<dbReference type="PROSITE" id="PS00079">
    <property type="entry name" value="MULTICOPPER_OXIDASE1"/>
    <property type="match status" value="1"/>
</dbReference>
<comment type="similarity">
    <text evidence="1">Belongs to the multicopper oxidase family.</text>
</comment>
<dbReference type="InterPro" id="IPR011707">
    <property type="entry name" value="Cu-oxidase-like_N"/>
</dbReference>
<evidence type="ECO:0000259" key="10">
    <source>
        <dbReference type="Pfam" id="PF07731"/>
    </source>
</evidence>